<reference evidence="13 14" key="1">
    <citation type="submission" date="2019-05" db="EMBL/GenBank/DDBJ databases">
        <title>Another draft genome of Portunus trituberculatus and its Hox gene families provides insights of decapod evolution.</title>
        <authorList>
            <person name="Jeong J.-H."/>
            <person name="Song I."/>
            <person name="Kim S."/>
            <person name="Choi T."/>
            <person name="Kim D."/>
            <person name="Ryu S."/>
            <person name="Kim W."/>
        </authorList>
    </citation>
    <scope>NUCLEOTIDE SEQUENCE [LARGE SCALE GENOMIC DNA]</scope>
    <source>
        <tissue evidence="13">Muscle</tissue>
    </source>
</reference>
<evidence type="ECO:0000256" key="5">
    <source>
        <dbReference type="ARBA" id="ARBA00022617"/>
    </source>
</evidence>
<evidence type="ECO:0000256" key="2">
    <source>
        <dbReference type="ARBA" id="ARBA00001970"/>
    </source>
</evidence>
<comment type="cofactor">
    <cofactor evidence="2">
        <name>heme b</name>
        <dbReference type="ChEBI" id="CHEBI:60344"/>
    </cofactor>
</comment>
<dbReference type="InterPro" id="IPR036119">
    <property type="entry name" value="NOS_N_sf"/>
</dbReference>
<keyword evidence="14" id="KW-1185">Reference proteome</keyword>
<organism evidence="13 14">
    <name type="scientific">Portunus trituberculatus</name>
    <name type="common">Swimming crab</name>
    <name type="synonym">Neptunus trituberculatus</name>
    <dbReference type="NCBI Taxonomy" id="210409"/>
    <lineage>
        <taxon>Eukaryota</taxon>
        <taxon>Metazoa</taxon>
        <taxon>Ecdysozoa</taxon>
        <taxon>Arthropoda</taxon>
        <taxon>Crustacea</taxon>
        <taxon>Multicrustacea</taxon>
        <taxon>Malacostraca</taxon>
        <taxon>Eumalacostraca</taxon>
        <taxon>Eucarida</taxon>
        <taxon>Decapoda</taxon>
        <taxon>Pleocyemata</taxon>
        <taxon>Brachyura</taxon>
        <taxon>Eubrachyura</taxon>
        <taxon>Portunoidea</taxon>
        <taxon>Portunidae</taxon>
        <taxon>Portuninae</taxon>
        <taxon>Portunus</taxon>
    </lineage>
</organism>
<sequence length="110" mass="12796">MNFPQAGVCSDKICHGSLMNIRRMKAVQRPSSEVLRQAKEFLKEYYASLKKSGSAEEEARWQEVVTSVAKRGTYRLTHSELQYGAKLAWRNAPRCIGRMQWTRLEVYSYF</sequence>
<keyword evidence="5" id="KW-0349">Heme</keyword>
<accession>A0A5B7H1T0</accession>
<comment type="caution">
    <text evidence="13">The sequence shown here is derived from an EMBL/GenBank/DDBJ whole genome shotgun (WGS) entry which is preliminary data.</text>
</comment>
<keyword evidence="11" id="KW-0408">Iron</keyword>
<keyword evidence="7" id="KW-0479">Metal-binding</keyword>
<dbReference type="PANTHER" id="PTHR43410">
    <property type="entry name" value="NITRIC OXIDE SYNTHASE OXYGENASE"/>
    <property type="match status" value="1"/>
</dbReference>
<dbReference type="EC" id="1.14.13.39" evidence="4"/>
<keyword evidence="10" id="KW-0560">Oxidoreductase</keyword>
<evidence type="ECO:0000256" key="3">
    <source>
        <dbReference type="ARBA" id="ARBA00006267"/>
    </source>
</evidence>
<dbReference type="GO" id="GO:0004517">
    <property type="term" value="F:nitric-oxide synthase activity"/>
    <property type="evidence" value="ECO:0007669"/>
    <property type="project" value="UniProtKB-EC"/>
</dbReference>
<dbReference type="PANTHER" id="PTHR43410:SF1">
    <property type="entry name" value="NITRIC OXIDE SYNTHASE"/>
    <property type="match status" value="1"/>
</dbReference>
<comment type="cofactor">
    <cofactor evidence="1">
        <name>FMN</name>
        <dbReference type="ChEBI" id="CHEBI:58210"/>
    </cofactor>
</comment>
<evidence type="ECO:0000313" key="14">
    <source>
        <dbReference type="Proteomes" id="UP000324222"/>
    </source>
</evidence>
<evidence type="ECO:0000256" key="9">
    <source>
        <dbReference type="ARBA" id="ARBA00022860"/>
    </source>
</evidence>
<evidence type="ECO:0000256" key="8">
    <source>
        <dbReference type="ARBA" id="ARBA00022857"/>
    </source>
</evidence>
<evidence type="ECO:0000256" key="10">
    <source>
        <dbReference type="ARBA" id="ARBA00023002"/>
    </source>
</evidence>
<gene>
    <name evidence="13" type="primary">NOS_2</name>
    <name evidence="13" type="ORF">E2C01_057674</name>
</gene>
<evidence type="ECO:0000256" key="4">
    <source>
        <dbReference type="ARBA" id="ARBA00012989"/>
    </source>
</evidence>
<dbReference type="InterPro" id="IPR050607">
    <property type="entry name" value="NOS"/>
</dbReference>
<dbReference type="GO" id="GO:0046872">
    <property type="term" value="F:metal ion binding"/>
    <property type="evidence" value="ECO:0007669"/>
    <property type="project" value="UniProtKB-KW"/>
</dbReference>
<evidence type="ECO:0000256" key="1">
    <source>
        <dbReference type="ARBA" id="ARBA00001917"/>
    </source>
</evidence>
<name>A0A5B7H1T0_PORTR</name>
<dbReference type="AlphaFoldDB" id="A0A5B7H1T0"/>
<dbReference type="InterPro" id="IPR044943">
    <property type="entry name" value="NOS_dom_1"/>
</dbReference>
<comment type="similarity">
    <text evidence="3">Belongs to the NOS family.</text>
</comment>
<keyword evidence="6" id="KW-0288">FMN</keyword>
<dbReference type="Proteomes" id="UP000324222">
    <property type="component" value="Unassembled WGS sequence"/>
</dbReference>
<dbReference type="Gene3D" id="3.90.340.10">
    <property type="entry name" value="Nitric Oxide Synthase, Chain A, domain 1"/>
    <property type="match status" value="1"/>
</dbReference>
<dbReference type="InterPro" id="IPR004030">
    <property type="entry name" value="NOS_N"/>
</dbReference>
<proteinExistence type="inferred from homology"/>
<evidence type="ECO:0000259" key="12">
    <source>
        <dbReference type="Pfam" id="PF02898"/>
    </source>
</evidence>
<dbReference type="GO" id="GO:0006809">
    <property type="term" value="P:nitric oxide biosynthetic process"/>
    <property type="evidence" value="ECO:0007669"/>
    <property type="project" value="InterPro"/>
</dbReference>
<evidence type="ECO:0000256" key="6">
    <source>
        <dbReference type="ARBA" id="ARBA00022643"/>
    </source>
</evidence>
<feature type="domain" description="Nitric oxide synthase (NOS)" evidence="12">
    <location>
        <begin position="32"/>
        <end position="107"/>
    </location>
</feature>
<dbReference type="SUPFAM" id="SSF56512">
    <property type="entry name" value="Nitric oxide (NO) synthase oxygenase domain"/>
    <property type="match status" value="1"/>
</dbReference>
<dbReference type="GO" id="GO:0005516">
    <property type="term" value="F:calmodulin binding"/>
    <property type="evidence" value="ECO:0007669"/>
    <property type="project" value="UniProtKB-KW"/>
</dbReference>
<evidence type="ECO:0000256" key="7">
    <source>
        <dbReference type="ARBA" id="ARBA00022723"/>
    </source>
</evidence>
<keyword evidence="9" id="KW-0112">Calmodulin-binding</keyword>
<evidence type="ECO:0000256" key="11">
    <source>
        <dbReference type="ARBA" id="ARBA00023004"/>
    </source>
</evidence>
<keyword evidence="6" id="KW-0285">Flavoprotein</keyword>
<evidence type="ECO:0000313" key="13">
    <source>
        <dbReference type="EMBL" id="MPC63575.1"/>
    </source>
</evidence>
<protein>
    <recommendedName>
        <fullName evidence="4">nitric-oxide synthase (NADPH)</fullName>
        <ecNumber evidence="4">1.14.13.39</ecNumber>
    </recommendedName>
</protein>
<dbReference type="OrthoDB" id="1688044at2759"/>
<keyword evidence="8" id="KW-0521">NADP</keyword>
<dbReference type="Pfam" id="PF02898">
    <property type="entry name" value="NO_synthase"/>
    <property type="match status" value="1"/>
</dbReference>
<dbReference type="EMBL" id="VSRR010020993">
    <property type="protein sequence ID" value="MPC63575.1"/>
    <property type="molecule type" value="Genomic_DNA"/>
</dbReference>